<dbReference type="Proteomes" id="UP000075883">
    <property type="component" value="Unassembled WGS sequence"/>
</dbReference>
<organism evidence="1 2">
    <name type="scientific">Anopheles culicifacies</name>
    <dbReference type="NCBI Taxonomy" id="139723"/>
    <lineage>
        <taxon>Eukaryota</taxon>
        <taxon>Metazoa</taxon>
        <taxon>Ecdysozoa</taxon>
        <taxon>Arthropoda</taxon>
        <taxon>Hexapoda</taxon>
        <taxon>Insecta</taxon>
        <taxon>Pterygota</taxon>
        <taxon>Neoptera</taxon>
        <taxon>Endopterygota</taxon>
        <taxon>Diptera</taxon>
        <taxon>Nematocera</taxon>
        <taxon>Culicoidea</taxon>
        <taxon>Culicidae</taxon>
        <taxon>Anophelinae</taxon>
        <taxon>Anopheles</taxon>
        <taxon>culicifacies species complex</taxon>
    </lineage>
</organism>
<dbReference type="PANTHER" id="PTHR12459:SF15">
    <property type="entry name" value="TRANSMEMBRANE PROTEIN 135"/>
    <property type="match status" value="1"/>
</dbReference>
<sequence length="444" mass="50508">MRARVAHFALHGCTNVAATAPHWEHAGIRTLSGIRGRPHALSAQQLPIGMGQLSKHFRLVTVDKTCRDVLHPDQACGAAWCAFLVQGILGGIRHYLPAVVVPYNAHFVTPMVFRVRQWHEPEVWKNFLWQYARKCMGRFPPAWFVLIPSLAGGLTAQYLPRHIVRAQGIGLFNMYIEFLIRRARTPLVGYLRNSRLCATAIFALLSAGIMAARQCVQLERFWFARTYPDDHCDVQHVTQDGKVNLRPPTNCRQHIITAMMRSVYIALAVSLVKNFLPRMPMLLTDPLALGRLMLTRFDMGLFGFITCYKTIYEIVNCWLGTRPSPVRPSPVVRSALGGLCAGLAYYCFPNYLLFTFSITELAELCWLVYMRSERFAKCSTVRWLDSEVPVSILLYTASLGLLCHLRIVYPYHINRYWHKLMANGTWGRSDTLAYNYARILLGGE</sequence>
<protein>
    <recommendedName>
        <fullName evidence="3">Transmembrane protein 135 N-terminal domain-containing protein</fullName>
    </recommendedName>
</protein>
<dbReference type="PANTHER" id="PTHR12459">
    <property type="entry name" value="TRANSMEMBRANE PROTEIN 135-RELATED"/>
    <property type="match status" value="1"/>
</dbReference>
<name>A0A182MVF1_9DIPT</name>
<proteinExistence type="predicted"/>
<reference evidence="1" key="2">
    <citation type="submission" date="2020-05" db="UniProtKB">
        <authorList>
            <consortium name="EnsemblMetazoa"/>
        </authorList>
    </citation>
    <scope>IDENTIFICATION</scope>
    <source>
        <strain evidence="1">A-37</strain>
    </source>
</reference>
<keyword evidence="2" id="KW-1185">Reference proteome</keyword>
<dbReference type="InterPro" id="IPR026749">
    <property type="entry name" value="Tmem135"/>
</dbReference>
<reference evidence="2" key="1">
    <citation type="submission" date="2013-09" db="EMBL/GenBank/DDBJ databases">
        <title>The Genome Sequence of Anopheles culicifacies species A.</title>
        <authorList>
            <consortium name="The Broad Institute Genomics Platform"/>
            <person name="Neafsey D.E."/>
            <person name="Besansky N."/>
            <person name="Howell P."/>
            <person name="Walton C."/>
            <person name="Young S.K."/>
            <person name="Zeng Q."/>
            <person name="Gargeya S."/>
            <person name="Fitzgerald M."/>
            <person name="Haas B."/>
            <person name="Abouelleil A."/>
            <person name="Allen A.W."/>
            <person name="Alvarado L."/>
            <person name="Arachchi H.M."/>
            <person name="Berlin A.M."/>
            <person name="Chapman S.B."/>
            <person name="Gainer-Dewar J."/>
            <person name="Goldberg J."/>
            <person name="Griggs A."/>
            <person name="Gujja S."/>
            <person name="Hansen M."/>
            <person name="Howarth C."/>
            <person name="Imamovic A."/>
            <person name="Ireland A."/>
            <person name="Larimer J."/>
            <person name="McCowan C."/>
            <person name="Murphy C."/>
            <person name="Pearson M."/>
            <person name="Poon T.W."/>
            <person name="Priest M."/>
            <person name="Roberts A."/>
            <person name="Saif S."/>
            <person name="Shea T."/>
            <person name="Sisk P."/>
            <person name="Sykes S."/>
            <person name="Wortman J."/>
            <person name="Nusbaum C."/>
            <person name="Birren B."/>
        </authorList>
    </citation>
    <scope>NUCLEOTIDE SEQUENCE [LARGE SCALE GENOMIC DNA]</scope>
    <source>
        <strain evidence="2">A-37</strain>
    </source>
</reference>
<evidence type="ECO:0008006" key="3">
    <source>
        <dbReference type="Google" id="ProtNLM"/>
    </source>
</evidence>
<dbReference type="EnsemblMetazoa" id="ACUA027202-RA">
    <property type="protein sequence ID" value="ACUA027202-PA"/>
    <property type="gene ID" value="ACUA027202"/>
</dbReference>
<accession>A0A182MVF1</accession>
<dbReference type="EMBL" id="AXCM01002646">
    <property type="status" value="NOT_ANNOTATED_CDS"/>
    <property type="molecule type" value="Genomic_DNA"/>
</dbReference>
<dbReference type="VEuPathDB" id="VectorBase:ACUA027202"/>
<evidence type="ECO:0000313" key="1">
    <source>
        <dbReference type="EnsemblMetazoa" id="ACUA027202-PA"/>
    </source>
</evidence>
<dbReference type="AlphaFoldDB" id="A0A182MVF1"/>
<evidence type="ECO:0000313" key="2">
    <source>
        <dbReference type="Proteomes" id="UP000075883"/>
    </source>
</evidence>